<sequence>MNAIRKTGSFMITVLLAAGVLFASGCKEEEREYEMDPSQLVSDVLENVTFAGEMQEVDKDALSITYTIEDGVEAVAYIAGGALSDEMIVFTAPDEATAQKTLENVKAHIEERSELFASYAPAEVAKLEKAYTIQKGKYVVVCVTEDIDNAKAIINQYF</sequence>
<dbReference type="EMBL" id="DVMM01000132">
    <property type="protein sequence ID" value="HIU29892.1"/>
    <property type="molecule type" value="Genomic_DNA"/>
</dbReference>
<comment type="caution">
    <text evidence="2">The sequence shown here is derived from an EMBL/GenBank/DDBJ whole genome shotgun (WGS) entry which is preliminary data.</text>
</comment>
<reference evidence="2" key="1">
    <citation type="submission" date="2020-10" db="EMBL/GenBank/DDBJ databases">
        <authorList>
            <person name="Gilroy R."/>
        </authorList>
    </citation>
    <scope>NUCLEOTIDE SEQUENCE</scope>
    <source>
        <strain evidence="2">CHK195-4489</strain>
    </source>
</reference>
<evidence type="ECO:0000313" key="3">
    <source>
        <dbReference type="Proteomes" id="UP000824089"/>
    </source>
</evidence>
<feature type="signal peptide" evidence="1">
    <location>
        <begin position="1"/>
        <end position="23"/>
    </location>
</feature>
<dbReference type="Pfam" id="PF14270">
    <property type="entry name" value="DUF4358"/>
    <property type="match status" value="1"/>
</dbReference>
<dbReference type="PROSITE" id="PS51257">
    <property type="entry name" value="PROKAR_LIPOPROTEIN"/>
    <property type="match status" value="1"/>
</dbReference>
<protein>
    <submittedName>
        <fullName evidence="2">DUF4358 domain-containing protein</fullName>
    </submittedName>
</protein>
<proteinExistence type="predicted"/>
<keyword evidence="1" id="KW-0732">Signal</keyword>
<name>A0A9D1I900_9CLOT</name>
<reference evidence="2" key="2">
    <citation type="journal article" date="2021" name="PeerJ">
        <title>Extensive microbial diversity within the chicken gut microbiome revealed by metagenomics and culture.</title>
        <authorList>
            <person name="Gilroy R."/>
            <person name="Ravi A."/>
            <person name="Getino M."/>
            <person name="Pursley I."/>
            <person name="Horton D.L."/>
            <person name="Alikhan N.F."/>
            <person name="Baker D."/>
            <person name="Gharbi K."/>
            <person name="Hall N."/>
            <person name="Watson M."/>
            <person name="Adriaenssens E.M."/>
            <person name="Foster-Nyarko E."/>
            <person name="Jarju S."/>
            <person name="Secka A."/>
            <person name="Antonio M."/>
            <person name="Oren A."/>
            <person name="Chaudhuri R.R."/>
            <person name="La Ragione R."/>
            <person name="Hildebrand F."/>
            <person name="Pallen M.J."/>
        </authorList>
    </citation>
    <scope>NUCLEOTIDE SEQUENCE</scope>
    <source>
        <strain evidence="2">CHK195-4489</strain>
    </source>
</reference>
<evidence type="ECO:0000313" key="2">
    <source>
        <dbReference type="EMBL" id="HIU29892.1"/>
    </source>
</evidence>
<feature type="chain" id="PRO_5039292955" evidence="1">
    <location>
        <begin position="24"/>
        <end position="158"/>
    </location>
</feature>
<accession>A0A9D1I900</accession>
<dbReference type="Proteomes" id="UP000824089">
    <property type="component" value="Unassembled WGS sequence"/>
</dbReference>
<organism evidence="2 3">
    <name type="scientific">Candidatus Egerieisoma faecipullorum</name>
    <dbReference type="NCBI Taxonomy" id="2840963"/>
    <lineage>
        <taxon>Bacteria</taxon>
        <taxon>Bacillati</taxon>
        <taxon>Bacillota</taxon>
        <taxon>Clostridia</taxon>
        <taxon>Eubacteriales</taxon>
        <taxon>Clostridiaceae</taxon>
        <taxon>Clostridiaceae incertae sedis</taxon>
        <taxon>Candidatus Egerieisoma</taxon>
    </lineage>
</organism>
<dbReference type="AlphaFoldDB" id="A0A9D1I900"/>
<evidence type="ECO:0000256" key="1">
    <source>
        <dbReference type="SAM" id="SignalP"/>
    </source>
</evidence>
<dbReference type="InterPro" id="IPR025648">
    <property type="entry name" value="DUF4358"/>
</dbReference>
<gene>
    <name evidence="2" type="ORF">IAD50_06320</name>
</gene>